<evidence type="ECO:0000313" key="1">
    <source>
        <dbReference type="EMBL" id="KXB65215.1"/>
    </source>
</evidence>
<dbReference type="AlphaFoldDB" id="A0A134AC11"/>
<accession>A0A134AC11</accession>
<comment type="caution">
    <text evidence="1">The sequence shown here is derived from an EMBL/GenBank/DDBJ whole genome shotgun (WGS) entry which is preliminary data.</text>
</comment>
<gene>
    <name evidence="1" type="ORF">HMPREF1863_01723</name>
</gene>
<protein>
    <submittedName>
        <fullName evidence="1">Uncharacterized protein</fullName>
    </submittedName>
</protein>
<organism evidence="1 2">
    <name type="scientific">Aedoeadaptatus coxii</name>
    <dbReference type="NCBI Taxonomy" id="755172"/>
    <lineage>
        <taxon>Bacteria</taxon>
        <taxon>Bacillati</taxon>
        <taxon>Bacillota</taxon>
        <taxon>Tissierellia</taxon>
        <taxon>Tissierellales</taxon>
        <taxon>Peptoniphilaceae</taxon>
        <taxon>Aedoeadaptatus</taxon>
    </lineage>
</organism>
<dbReference type="EMBL" id="LSDG01000045">
    <property type="protein sequence ID" value="KXB65215.1"/>
    <property type="molecule type" value="Genomic_DNA"/>
</dbReference>
<dbReference type="Proteomes" id="UP000070442">
    <property type="component" value="Unassembled WGS sequence"/>
</dbReference>
<evidence type="ECO:0000313" key="2">
    <source>
        <dbReference type="Proteomes" id="UP000070442"/>
    </source>
</evidence>
<proteinExistence type="predicted"/>
<keyword evidence="2" id="KW-1185">Reference proteome</keyword>
<reference evidence="2" key="1">
    <citation type="submission" date="2016-01" db="EMBL/GenBank/DDBJ databases">
        <authorList>
            <person name="Mitreva M."/>
            <person name="Pepin K.H."/>
            <person name="Mihindukulasuriya K.A."/>
            <person name="Fulton R."/>
            <person name="Fronick C."/>
            <person name="O'Laughlin M."/>
            <person name="Miner T."/>
            <person name="Herter B."/>
            <person name="Rosa B.A."/>
            <person name="Cordes M."/>
            <person name="Tomlinson C."/>
            <person name="Wollam A."/>
            <person name="Palsikar V.B."/>
            <person name="Mardis E.R."/>
            <person name="Wilson R.K."/>
        </authorList>
    </citation>
    <scope>NUCLEOTIDE SEQUENCE [LARGE SCALE GENOMIC DNA]</scope>
    <source>
        <strain evidence="2">DNF00729</strain>
    </source>
</reference>
<name>A0A134AC11_9FIRM</name>
<dbReference type="STRING" id="755172.HMPREF1863_01723"/>
<sequence length="60" mass="7162">MESTDKRELMRKINSHIFSYGFECIDYLLLLTLLYQGEFNIASYFCKIYVKKKDPFRGLA</sequence>